<dbReference type="EMBL" id="CP006911">
    <property type="protein sequence ID" value="ALE02653.1"/>
    <property type="molecule type" value="Genomic_DNA"/>
</dbReference>
<keyword evidence="2" id="KW-1185">Reference proteome</keyword>
<dbReference type="NCBIfam" id="TIGR02532">
    <property type="entry name" value="IV_pilin_GFxxxE"/>
    <property type="match status" value="1"/>
</dbReference>
<sequence length="152" mass="17018">MMIKNKKAFTLIEALVSVAITAIGFAGVYALVTVSNGVMSDTIDKEKLKYQNTEIIESLNADQTNIMEYNGKDLSNCSSITTGTGKDDQLKRLQNWCNKIKGEVGDKRTSDKRIIRVEKKQVGQNNVYIVSLELNAKSNKKSVFMKRIFYAP</sequence>
<proteinExistence type="predicted"/>
<name>A0A0M5KS57_9GAMM</name>
<dbReference type="RefSeq" id="WP_053819903.1">
    <property type="nucleotide sequence ID" value="NZ_CP006911.1"/>
</dbReference>
<dbReference type="AlphaFoldDB" id="A0A0M5KS57"/>
<organism evidence="1 2">
    <name type="scientific">Candidatus Pseudothioglobus singularis PS1</name>
    <dbReference type="NCBI Taxonomy" id="1125411"/>
    <lineage>
        <taxon>Bacteria</taxon>
        <taxon>Pseudomonadati</taxon>
        <taxon>Pseudomonadota</taxon>
        <taxon>Gammaproteobacteria</taxon>
        <taxon>Candidatus Pseudothioglobaceae</taxon>
        <taxon>Candidatus Pseudothioglobus</taxon>
    </lineage>
</organism>
<reference evidence="1 2" key="1">
    <citation type="journal article" date="2015" name="Genome Announc.">
        <title>Genome Sequence of 'Candidatus Thioglobus singularis' Strain PS1, a Mixotroph from the SUP05 Clade of Marine Gammaproteobacteria.</title>
        <authorList>
            <person name="Marshall K.T."/>
            <person name="Morris R.M."/>
        </authorList>
    </citation>
    <scope>NUCLEOTIDE SEQUENCE [LARGE SCALE GENOMIC DNA]</scope>
    <source>
        <strain evidence="1 2">PS1</strain>
    </source>
</reference>
<dbReference type="Proteomes" id="UP000068905">
    <property type="component" value="Chromosome"/>
</dbReference>
<gene>
    <name evidence="1" type="ORF">W908_03250</name>
</gene>
<accession>A0A0M5KS57</accession>
<dbReference type="KEGG" id="tsn:W908_03250"/>
<dbReference type="Pfam" id="PF07963">
    <property type="entry name" value="N_methyl"/>
    <property type="match status" value="1"/>
</dbReference>
<dbReference type="OrthoDB" id="9972256at2"/>
<evidence type="ECO:0000313" key="2">
    <source>
        <dbReference type="Proteomes" id="UP000068905"/>
    </source>
</evidence>
<dbReference type="InterPro" id="IPR012902">
    <property type="entry name" value="N_methyl_site"/>
</dbReference>
<evidence type="ECO:0000313" key="1">
    <source>
        <dbReference type="EMBL" id="ALE02653.1"/>
    </source>
</evidence>
<dbReference type="STRING" id="1125411.W908_03250"/>
<protein>
    <submittedName>
        <fullName evidence="1">Uncharacterized protein</fullName>
    </submittedName>
</protein>